<protein>
    <submittedName>
        <fullName evidence="1">Uncharacterized protein</fullName>
    </submittedName>
</protein>
<evidence type="ECO:0000313" key="1">
    <source>
        <dbReference type="EMBL" id="KAJ1888618.1"/>
    </source>
</evidence>
<name>A0ACC1IC55_9FUNG</name>
<gene>
    <name evidence="1" type="ORF">LPJ66_008481</name>
</gene>
<accession>A0ACC1IC55</accession>
<dbReference type="EMBL" id="JANBPG010001715">
    <property type="protein sequence ID" value="KAJ1888618.1"/>
    <property type="molecule type" value="Genomic_DNA"/>
</dbReference>
<sequence>MPEMVNSLAHLALHSANFKLQDTASELLLDMAMRREMLQLVVAQAQGSSTAEGGPVEASCVATGAGHDAAAGRQGGSSRRHMRRAAGSRLLEVLSEVLLQSANGSARGSSKQRQRSDAVLVSVCAAMAKQFTLRTEYHRRMIDLAFLPALLGVARQPVSELELLRMLMESLVRLCTFLMAYRLAAAEENATEVLLELGAVDVITACVRQDDQGVSSWGIAFLYEFLSRSFGNDDYF</sequence>
<reference evidence="1" key="1">
    <citation type="submission" date="2022-07" db="EMBL/GenBank/DDBJ databases">
        <title>Phylogenomic reconstructions and comparative analyses of Kickxellomycotina fungi.</title>
        <authorList>
            <person name="Reynolds N.K."/>
            <person name="Stajich J.E."/>
            <person name="Barry K."/>
            <person name="Grigoriev I.V."/>
            <person name="Crous P."/>
            <person name="Smith M.E."/>
        </authorList>
    </citation>
    <scope>NUCLEOTIDE SEQUENCE</scope>
    <source>
        <strain evidence="1">Benny 63K</strain>
    </source>
</reference>
<proteinExistence type="predicted"/>
<organism evidence="1 2">
    <name type="scientific">Kickxella alabastrina</name>
    <dbReference type="NCBI Taxonomy" id="61397"/>
    <lineage>
        <taxon>Eukaryota</taxon>
        <taxon>Fungi</taxon>
        <taxon>Fungi incertae sedis</taxon>
        <taxon>Zoopagomycota</taxon>
        <taxon>Kickxellomycotina</taxon>
        <taxon>Kickxellomycetes</taxon>
        <taxon>Kickxellales</taxon>
        <taxon>Kickxellaceae</taxon>
        <taxon>Kickxella</taxon>
    </lineage>
</organism>
<evidence type="ECO:0000313" key="2">
    <source>
        <dbReference type="Proteomes" id="UP001150581"/>
    </source>
</evidence>
<comment type="caution">
    <text evidence="1">The sequence shown here is derived from an EMBL/GenBank/DDBJ whole genome shotgun (WGS) entry which is preliminary data.</text>
</comment>
<dbReference type="Proteomes" id="UP001150581">
    <property type="component" value="Unassembled WGS sequence"/>
</dbReference>
<keyword evidence="2" id="KW-1185">Reference proteome</keyword>